<comment type="caution">
    <text evidence="2">The sequence shown here is derived from an EMBL/GenBank/DDBJ whole genome shotgun (WGS) entry which is preliminary data.</text>
</comment>
<reference evidence="2" key="1">
    <citation type="submission" date="2024-02" db="EMBL/GenBank/DDBJ databases">
        <authorList>
            <consortium name="ELIXIR-Norway"/>
            <consortium name="Elixir Norway"/>
        </authorList>
    </citation>
    <scope>NUCLEOTIDE SEQUENCE</scope>
</reference>
<protein>
    <submittedName>
        <fullName evidence="2">Uncharacterized protein</fullName>
    </submittedName>
</protein>
<evidence type="ECO:0000256" key="1">
    <source>
        <dbReference type="SAM" id="MobiDB-lite"/>
    </source>
</evidence>
<proteinExistence type="predicted"/>
<dbReference type="EMBL" id="CAXAQS010000993">
    <property type="protein sequence ID" value="CAK9254150.1"/>
    <property type="molecule type" value="Genomic_DNA"/>
</dbReference>
<evidence type="ECO:0000313" key="2">
    <source>
        <dbReference type="EMBL" id="CAK9254150.1"/>
    </source>
</evidence>
<feature type="region of interest" description="Disordered" evidence="1">
    <location>
        <begin position="32"/>
        <end position="69"/>
    </location>
</feature>
<keyword evidence="3" id="KW-1185">Reference proteome</keyword>
<sequence length="102" mass="10564">MVQQAAVQHQTDTDTLNNALAEQKRLSDLSQQAAGDLLAIQSSGTTPQPDSTATTPNTSGGSPAATQVAGIPTDVDHSCISSPPIRTILSRLRSRVPTTAAR</sequence>
<dbReference type="Proteomes" id="UP001497444">
    <property type="component" value="Unassembled WGS sequence"/>
</dbReference>
<gene>
    <name evidence="2" type="ORF">CSSPJE1EN1_LOCUS29528</name>
</gene>
<accession>A0ABP0VI94</accession>
<name>A0ABP0VI94_9BRYO</name>
<evidence type="ECO:0000313" key="3">
    <source>
        <dbReference type="Proteomes" id="UP001497444"/>
    </source>
</evidence>
<feature type="compositionally biased region" description="Polar residues" evidence="1">
    <location>
        <begin position="40"/>
        <end position="65"/>
    </location>
</feature>
<organism evidence="2 3">
    <name type="scientific">Sphagnum jensenii</name>
    <dbReference type="NCBI Taxonomy" id="128206"/>
    <lineage>
        <taxon>Eukaryota</taxon>
        <taxon>Viridiplantae</taxon>
        <taxon>Streptophyta</taxon>
        <taxon>Embryophyta</taxon>
        <taxon>Bryophyta</taxon>
        <taxon>Sphagnophytina</taxon>
        <taxon>Sphagnopsida</taxon>
        <taxon>Sphagnales</taxon>
        <taxon>Sphagnaceae</taxon>
        <taxon>Sphagnum</taxon>
    </lineage>
</organism>